<dbReference type="InterPro" id="IPR009003">
    <property type="entry name" value="Peptidase_S1_PA"/>
</dbReference>
<evidence type="ECO:0000259" key="8">
    <source>
        <dbReference type="SMART" id="SM00477"/>
    </source>
</evidence>
<feature type="domain" description="ENPP1-3/EXOG-like endonuclease/phosphodiesterase" evidence="8">
    <location>
        <begin position="495"/>
        <end position="702"/>
    </location>
</feature>
<protein>
    <recommendedName>
        <fullName evidence="6">Serine protease</fullName>
        <ecNumber evidence="6">3.4.21.-</ecNumber>
    </recommendedName>
</protein>
<evidence type="ECO:0000256" key="2">
    <source>
        <dbReference type="ARBA" id="ARBA00022670"/>
    </source>
</evidence>
<dbReference type="InterPro" id="IPR020821">
    <property type="entry name" value="ENPP1-3/EXOG-like_nuc-like"/>
</dbReference>
<reference evidence="11" key="1">
    <citation type="journal article" date="2019" name="Int. J. Syst. Evol. Microbiol.">
        <title>The Global Catalogue of Microorganisms (GCM) 10K type strain sequencing project: providing services to taxonomists for standard genome sequencing and annotation.</title>
        <authorList>
            <consortium name="The Broad Institute Genomics Platform"/>
            <consortium name="The Broad Institute Genome Sequencing Center for Infectious Disease"/>
            <person name="Wu L."/>
            <person name="Ma J."/>
        </authorList>
    </citation>
    <scope>NUCLEOTIDE SEQUENCE [LARGE SCALE GENOMIC DNA]</scope>
    <source>
        <strain evidence="11">CGMCC 1.1927</strain>
    </source>
</reference>
<dbReference type="InterPro" id="IPR043504">
    <property type="entry name" value="Peptidase_S1_PA_chymotrypsin"/>
</dbReference>
<keyword evidence="4 6" id="KW-0378">Hydrolase</keyword>
<keyword evidence="2 6" id="KW-0645">Protease</keyword>
<dbReference type="Proteomes" id="UP000596938">
    <property type="component" value="Unassembled WGS sequence"/>
</dbReference>
<feature type="region of interest" description="Disordered" evidence="7">
    <location>
        <begin position="410"/>
        <end position="435"/>
    </location>
</feature>
<dbReference type="Pfam" id="PF01223">
    <property type="entry name" value="Endonuclease_NS"/>
    <property type="match status" value="1"/>
</dbReference>
<comment type="caution">
    <text evidence="10">The sequence shown here is derived from an EMBL/GenBank/DDBJ whole genome shotgun (WGS) entry which is preliminary data.</text>
</comment>
<dbReference type="InterPro" id="IPR001604">
    <property type="entry name" value="Endo_G_ENPP1-like_dom"/>
</dbReference>
<evidence type="ECO:0000313" key="10">
    <source>
        <dbReference type="EMBL" id="GGG87019.1"/>
    </source>
</evidence>
<evidence type="ECO:0000256" key="3">
    <source>
        <dbReference type="ARBA" id="ARBA00022729"/>
    </source>
</evidence>
<dbReference type="PANTHER" id="PTHR13966">
    <property type="entry name" value="ENDONUCLEASE RELATED"/>
    <property type="match status" value="1"/>
</dbReference>
<dbReference type="InterPro" id="IPR044929">
    <property type="entry name" value="DNA/RNA_non-sp_Endonuclease_sf"/>
</dbReference>
<evidence type="ECO:0000259" key="9">
    <source>
        <dbReference type="SMART" id="SM00892"/>
    </source>
</evidence>
<name>A0ABQ1XC97_9MICC</name>
<dbReference type="Pfam" id="PF13365">
    <property type="entry name" value="Trypsin_2"/>
    <property type="match status" value="1"/>
</dbReference>
<dbReference type="SUPFAM" id="SSF50494">
    <property type="entry name" value="Trypsin-like serine proteases"/>
    <property type="match status" value="1"/>
</dbReference>
<dbReference type="InterPro" id="IPR008256">
    <property type="entry name" value="Peptidase_S1B"/>
</dbReference>
<evidence type="ECO:0000313" key="11">
    <source>
        <dbReference type="Proteomes" id="UP000596938"/>
    </source>
</evidence>
<dbReference type="InterPro" id="IPR040255">
    <property type="entry name" value="Non-specific_endonuclease"/>
</dbReference>
<sequence length="735" mass="80422">MVIPDDVLTATQARFQARKGPRAGTEEKIAEAHTPQGSILNVDSTERVELRSRRVMRQPMVMDALKATADTSPAADGQVWDELVLERIIGGNNLLGIAFLELGTSVARSVGRVIVRDRFQIRSFGTGFMISPRLALTNNHVLADAQSARFSRLEFNFQNGVSGLPLAASQFDLEPDTFFRTDAGLDVTVIAVAAASRPDGAGASVPLAGFGFNRTSKEQGKILLGESINIIQHPEGQEKQLALQQNELIDRFDQFLHYHTDTSPGSSGSPLFNNQWEVLGLHHSGVPARNAAGEILTVDGTVWDRTQDELRIQWVANEGIRISSILAWLGMQADGMTTEERALVEEALNPPPLPADPPHPVELLHPVEEGQAPAQVQLPQPVKQPAATAEGSVSLTIPLHITVRLGAVQAANEPDAPSEDRTGDADPGGGDAVGTGTAVADEAVAIDPDYSGRKGYDPVFLGVHVPLPALTAEQRSDAAQNRRAAPGRDPTVLDYHHFSLVMNRRRRLALYTAVNVDGSLSQSPKRERDKWYFDPRLDRSEQIGGDLYAGNDFDRGHLVRRLDPVWGPDTVARAANDDTFHFANCCPQHKKFNQGASLWAGLEDYLLDTAKADKLRLSVFTGPVFTDSDPEFQGTRIPLAFWKIPVFQRADGTPSASAYMISQHELVEDMLKEAFTPVTFQVPVRRISELTGLDFGHLFGWDPMNNEFEPLPRAQEALATPTPAREILTFEELQL</sequence>
<evidence type="ECO:0000256" key="7">
    <source>
        <dbReference type="SAM" id="MobiDB-lite"/>
    </source>
</evidence>
<evidence type="ECO:0000256" key="5">
    <source>
        <dbReference type="ARBA" id="ARBA00022825"/>
    </source>
</evidence>
<keyword evidence="3" id="KW-0732">Signal</keyword>
<dbReference type="CDD" id="cd00091">
    <property type="entry name" value="NUC"/>
    <property type="match status" value="1"/>
</dbReference>
<keyword evidence="5 6" id="KW-0720">Serine protease</keyword>
<dbReference type="PANTHER" id="PTHR13966:SF5">
    <property type="entry name" value="ENDONUCLEASE G, MITOCHONDRIAL"/>
    <property type="match status" value="1"/>
</dbReference>
<dbReference type="GO" id="GO:0006508">
    <property type="term" value="P:proteolysis"/>
    <property type="evidence" value="ECO:0007669"/>
    <property type="project" value="UniProtKB-KW"/>
</dbReference>
<evidence type="ECO:0000256" key="6">
    <source>
        <dbReference type="RuleBase" id="RU004296"/>
    </source>
</evidence>
<dbReference type="EMBL" id="BMKU01000001">
    <property type="protein sequence ID" value="GGG87019.1"/>
    <property type="molecule type" value="Genomic_DNA"/>
</dbReference>
<dbReference type="Gene3D" id="3.40.570.10">
    <property type="entry name" value="Extracellular Endonuclease, subunit A"/>
    <property type="match status" value="1"/>
</dbReference>
<proteinExistence type="inferred from homology"/>
<dbReference type="PRINTS" id="PR00839">
    <property type="entry name" value="V8PROTEASE"/>
</dbReference>
<dbReference type="EC" id="3.4.21.-" evidence="6"/>
<organism evidence="10 11">
    <name type="scientific">Pseudarthrobacter polychromogenes</name>
    <dbReference type="NCBI Taxonomy" id="1676"/>
    <lineage>
        <taxon>Bacteria</taxon>
        <taxon>Bacillati</taxon>
        <taxon>Actinomycetota</taxon>
        <taxon>Actinomycetes</taxon>
        <taxon>Micrococcales</taxon>
        <taxon>Micrococcaceae</taxon>
        <taxon>Pseudarthrobacter</taxon>
    </lineage>
</organism>
<dbReference type="SUPFAM" id="SSF54060">
    <property type="entry name" value="His-Me finger endonucleases"/>
    <property type="match status" value="1"/>
</dbReference>
<dbReference type="Gene3D" id="2.40.10.10">
    <property type="entry name" value="Trypsin-like serine proteases"/>
    <property type="match status" value="2"/>
</dbReference>
<evidence type="ECO:0000256" key="1">
    <source>
        <dbReference type="ARBA" id="ARBA00008764"/>
    </source>
</evidence>
<dbReference type="RefSeq" id="WP_188809012.1">
    <property type="nucleotide sequence ID" value="NZ_BAAAWV010000001.1"/>
</dbReference>
<gene>
    <name evidence="10" type="ORF">GCM10011577_06330</name>
</gene>
<dbReference type="InterPro" id="IPR044925">
    <property type="entry name" value="His-Me_finger_sf"/>
</dbReference>
<evidence type="ECO:0000256" key="4">
    <source>
        <dbReference type="ARBA" id="ARBA00022801"/>
    </source>
</evidence>
<dbReference type="GO" id="GO:0008233">
    <property type="term" value="F:peptidase activity"/>
    <property type="evidence" value="ECO:0007669"/>
    <property type="project" value="UniProtKB-KW"/>
</dbReference>
<dbReference type="SMART" id="SM00477">
    <property type="entry name" value="NUC"/>
    <property type="match status" value="1"/>
</dbReference>
<feature type="domain" description="DNA/RNA non-specific endonuclease/pyrophosphatase/phosphodiesterase" evidence="9">
    <location>
        <begin position="494"/>
        <end position="702"/>
    </location>
</feature>
<dbReference type="SMART" id="SM00892">
    <property type="entry name" value="Endonuclease_NS"/>
    <property type="match status" value="1"/>
</dbReference>
<accession>A0ABQ1XC97</accession>
<keyword evidence="11" id="KW-1185">Reference proteome</keyword>
<comment type="similarity">
    <text evidence="1 6">Belongs to the peptidase S1B family.</text>
</comment>